<evidence type="ECO:0000256" key="4">
    <source>
        <dbReference type="PROSITE-ProRule" id="PRU00335"/>
    </source>
</evidence>
<dbReference type="AlphaFoldDB" id="A0A0A0JVV5"/>
<dbReference type="eggNOG" id="COG1309">
    <property type="taxonomic scope" value="Bacteria"/>
</dbReference>
<organism evidence="6 7">
    <name type="scientific">Knoellia aerolata DSM 18566</name>
    <dbReference type="NCBI Taxonomy" id="1385519"/>
    <lineage>
        <taxon>Bacteria</taxon>
        <taxon>Bacillati</taxon>
        <taxon>Actinomycetota</taxon>
        <taxon>Actinomycetes</taxon>
        <taxon>Micrococcales</taxon>
        <taxon>Intrasporangiaceae</taxon>
        <taxon>Knoellia</taxon>
    </lineage>
</organism>
<evidence type="ECO:0000256" key="3">
    <source>
        <dbReference type="ARBA" id="ARBA00023163"/>
    </source>
</evidence>
<feature type="domain" description="HTH tetR-type" evidence="5">
    <location>
        <begin position="1"/>
        <end position="54"/>
    </location>
</feature>
<keyword evidence="2 4" id="KW-0238">DNA-binding</keyword>
<evidence type="ECO:0000256" key="1">
    <source>
        <dbReference type="ARBA" id="ARBA00023015"/>
    </source>
</evidence>
<dbReference type="InterPro" id="IPR050109">
    <property type="entry name" value="HTH-type_TetR-like_transc_reg"/>
</dbReference>
<dbReference type="OrthoDB" id="329481at2"/>
<accession>A0A0A0JVV5</accession>
<proteinExistence type="predicted"/>
<keyword evidence="3" id="KW-0804">Transcription</keyword>
<keyword evidence="1" id="KW-0805">Transcription regulation</keyword>
<dbReference type="Gene3D" id="1.10.357.10">
    <property type="entry name" value="Tetracycline Repressor, domain 2"/>
    <property type="match status" value="1"/>
</dbReference>
<dbReference type="Proteomes" id="UP000030013">
    <property type="component" value="Unassembled WGS sequence"/>
</dbReference>
<gene>
    <name evidence="6" type="ORF">N801_16245</name>
</gene>
<feature type="DNA-binding region" description="H-T-H motif" evidence="4">
    <location>
        <begin position="17"/>
        <end position="36"/>
    </location>
</feature>
<dbReference type="SUPFAM" id="SSF46689">
    <property type="entry name" value="Homeodomain-like"/>
    <property type="match status" value="1"/>
</dbReference>
<dbReference type="InterPro" id="IPR001647">
    <property type="entry name" value="HTH_TetR"/>
</dbReference>
<comment type="caution">
    <text evidence="6">The sequence shown here is derived from an EMBL/GenBank/DDBJ whole genome shotgun (WGS) entry which is preliminary data.</text>
</comment>
<dbReference type="InterPro" id="IPR009057">
    <property type="entry name" value="Homeodomain-like_sf"/>
</dbReference>
<evidence type="ECO:0000313" key="7">
    <source>
        <dbReference type="Proteomes" id="UP000030013"/>
    </source>
</evidence>
<dbReference type="GO" id="GO:0000976">
    <property type="term" value="F:transcription cis-regulatory region binding"/>
    <property type="evidence" value="ECO:0007669"/>
    <property type="project" value="TreeGrafter"/>
</dbReference>
<dbReference type="PROSITE" id="PS50977">
    <property type="entry name" value="HTH_TETR_2"/>
    <property type="match status" value="1"/>
</dbReference>
<dbReference type="PANTHER" id="PTHR30055:SF234">
    <property type="entry name" value="HTH-TYPE TRANSCRIPTIONAL REGULATOR BETI"/>
    <property type="match status" value="1"/>
</dbReference>
<reference evidence="6 7" key="1">
    <citation type="submission" date="2013-08" db="EMBL/GenBank/DDBJ databases">
        <title>The genome sequence of Knoellia aerolata.</title>
        <authorList>
            <person name="Zhu W."/>
            <person name="Wang G."/>
        </authorList>
    </citation>
    <scope>NUCLEOTIDE SEQUENCE [LARGE SCALE GENOMIC DNA]</scope>
    <source>
        <strain evidence="6 7">DSM 18566</strain>
    </source>
</reference>
<dbReference type="PANTHER" id="PTHR30055">
    <property type="entry name" value="HTH-TYPE TRANSCRIPTIONAL REGULATOR RUTR"/>
    <property type="match status" value="1"/>
</dbReference>
<sequence>MAAASELARERGVAGATIAQVCQRSGLPVSSVYWHFEDKDHLFAEVIRTSFARWLVTVPRWEVTADTTIEEGLRRVLGQSSRTFSDMPAFLRIGMQVLLDTGEQNVKTREAYLQVREQVGHMIAAWMGDLLPSHVGARTAEDLAGLVVAFSDGMVVGSQVYPSWEPDEYVVLLAGTIASAIESPALVLRRRAETTPTLRSLLHSEPQLEAHLPVGDLTVLPEVSADLGHLEPVQVAKRLVR</sequence>
<dbReference type="STRING" id="1385519.N801_16245"/>
<protein>
    <recommendedName>
        <fullName evidence="5">HTH tetR-type domain-containing protein</fullName>
    </recommendedName>
</protein>
<dbReference type="Pfam" id="PF00440">
    <property type="entry name" value="TetR_N"/>
    <property type="match status" value="1"/>
</dbReference>
<dbReference type="GO" id="GO:0003700">
    <property type="term" value="F:DNA-binding transcription factor activity"/>
    <property type="evidence" value="ECO:0007669"/>
    <property type="project" value="TreeGrafter"/>
</dbReference>
<evidence type="ECO:0000256" key="2">
    <source>
        <dbReference type="ARBA" id="ARBA00023125"/>
    </source>
</evidence>
<name>A0A0A0JVV5_9MICO</name>
<keyword evidence="7" id="KW-1185">Reference proteome</keyword>
<dbReference type="EMBL" id="AVPL01000049">
    <property type="protein sequence ID" value="KGN40217.1"/>
    <property type="molecule type" value="Genomic_DNA"/>
</dbReference>
<evidence type="ECO:0000313" key="6">
    <source>
        <dbReference type="EMBL" id="KGN40217.1"/>
    </source>
</evidence>
<evidence type="ECO:0000259" key="5">
    <source>
        <dbReference type="PROSITE" id="PS50977"/>
    </source>
</evidence>